<accession>A0AAV7QV95</accession>
<evidence type="ECO:0000313" key="2">
    <source>
        <dbReference type="EMBL" id="KAJ1142368.1"/>
    </source>
</evidence>
<feature type="non-terminal residue" evidence="2">
    <location>
        <position position="1"/>
    </location>
</feature>
<dbReference type="EMBL" id="JANPWB010000010">
    <property type="protein sequence ID" value="KAJ1142368.1"/>
    <property type="molecule type" value="Genomic_DNA"/>
</dbReference>
<name>A0AAV7QV95_PLEWA</name>
<keyword evidence="3" id="KW-1185">Reference proteome</keyword>
<sequence>LSVTRYRLKCASSSAQGLSSDPRCRRFSGGGTCRDTGISRSPWSPSEAESALPATTTTTRQGVAAEALSAPELREKGLCRISEGCRISPTL</sequence>
<evidence type="ECO:0000313" key="3">
    <source>
        <dbReference type="Proteomes" id="UP001066276"/>
    </source>
</evidence>
<feature type="region of interest" description="Disordered" evidence="1">
    <location>
        <begin position="35"/>
        <end position="63"/>
    </location>
</feature>
<evidence type="ECO:0000256" key="1">
    <source>
        <dbReference type="SAM" id="MobiDB-lite"/>
    </source>
</evidence>
<comment type="caution">
    <text evidence="2">The sequence shown here is derived from an EMBL/GenBank/DDBJ whole genome shotgun (WGS) entry which is preliminary data.</text>
</comment>
<dbReference type="Proteomes" id="UP001066276">
    <property type="component" value="Chromosome 6"/>
</dbReference>
<proteinExistence type="predicted"/>
<feature type="non-terminal residue" evidence="2">
    <location>
        <position position="91"/>
    </location>
</feature>
<protein>
    <submittedName>
        <fullName evidence="2">Uncharacterized protein</fullName>
    </submittedName>
</protein>
<gene>
    <name evidence="2" type="ORF">NDU88_008694</name>
</gene>
<dbReference type="AlphaFoldDB" id="A0AAV7QV95"/>
<organism evidence="2 3">
    <name type="scientific">Pleurodeles waltl</name>
    <name type="common">Iberian ribbed newt</name>
    <dbReference type="NCBI Taxonomy" id="8319"/>
    <lineage>
        <taxon>Eukaryota</taxon>
        <taxon>Metazoa</taxon>
        <taxon>Chordata</taxon>
        <taxon>Craniata</taxon>
        <taxon>Vertebrata</taxon>
        <taxon>Euteleostomi</taxon>
        <taxon>Amphibia</taxon>
        <taxon>Batrachia</taxon>
        <taxon>Caudata</taxon>
        <taxon>Salamandroidea</taxon>
        <taxon>Salamandridae</taxon>
        <taxon>Pleurodelinae</taxon>
        <taxon>Pleurodeles</taxon>
    </lineage>
</organism>
<reference evidence="2" key="1">
    <citation type="journal article" date="2022" name="bioRxiv">
        <title>Sequencing and chromosome-scale assembly of the giantPleurodeles waltlgenome.</title>
        <authorList>
            <person name="Brown T."/>
            <person name="Elewa A."/>
            <person name="Iarovenko S."/>
            <person name="Subramanian E."/>
            <person name="Araus A.J."/>
            <person name="Petzold A."/>
            <person name="Susuki M."/>
            <person name="Suzuki K.-i.T."/>
            <person name="Hayashi T."/>
            <person name="Toyoda A."/>
            <person name="Oliveira C."/>
            <person name="Osipova E."/>
            <person name="Leigh N.D."/>
            <person name="Simon A."/>
            <person name="Yun M.H."/>
        </authorList>
    </citation>
    <scope>NUCLEOTIDE SEQUENCE</scope>
    <source>
        <strain evidence="2">20211129_DDA</strain>
        <tissue evidence="2">Liver</tissue>
    </source>
</reference>